<dbReference type="InterPro" id="IPR027434">
    <property type="entry name" value="Homing_endonucl"/>
</dbReference>
<feature type="region of interest" description="Disordered" evidence="1">
    <location>
        <begin position="158"/>
        <end position="272"/>
    </location>
</feature>
<dbReference type="SUPFAM" id="SSF55608">
    <property type="entry name" value="Homing endonucleases"/>
    <property type="match status" value="1"/>
</dbReference>
<reference evidence="2" key="1">
    <citation type="submission" date="2021-02" db="EMBL/GenBank/DDBJ databases">
        <authorList>
            <person name="Dougan E. K."/>
            <person name="Rhodes N."/>
            <person name="Thang M."/>
            <person name="Chan C."/>
        </authorList>
    </citation>
    <scope>NUCLEOTIDE SEQUENCE</scope>
</reference>
<proteinExistence type="predicted"/>
<dbReference type="Proteomes" id="UP000649617">
    <property type="component" value="Unassembled WGS sequence"/>
</dbReference>
<organism evidence="2 3">
    <name type="scientific">Symbiodinium pilosum</name>
    <name type="common">Dinoflagellate</name>
    <dbReference type="NCBI Taxonomy" id="2952"/>
    <lineage>
        <taxon>Eukaryota</taxon>
        <taxon>Sar</taxon>
        <taxon>Alveolata</taxon>
        <taxon>Dinophyceae</taxon>
        <taxon>Suessiales</taxon>
        <taxon>Symbiodiniaceae</taxon>
        <taxon>Symbiodinium</taxon>
    </lineage>
</organism>
<accession>A0A812YE04</accession>
<evidence type="ECO:0000313" key="3">
    <source>
        <dbReference type="Proteomes" id="UP000649617"/>
    </source>
</evidence>
<evidence type="ECO:0000313" key="2">
    <source>
        <dbReference type="EMBL" id="CAE7776773.1"/>
    </source>
</evidence>
<name>A0A812YE04_SYMPI</name>
<keyword evidence="3" id="KW-1185">Reference proteome</keyword>
<evidence type="ECO:0000256" key="1">
    <source>
        <dbReference type="SAM" id="MobiDB-lite"/>
    </source>
</evidence>
<protein>
    <submittedName>
        <fullName evidence="2">Pum protein</fullName>
    </submittedName>
</protein>
<dbReference type="EMBL" id="CAJNIZ010047835">
    <property type="protein sequence ID" value="CAE7776773.1"/>
    <property type="molecule type" value="Genomic_DNA"/>
</dbReference>
<gene>
    <name evidence="2" type="primary">pum</name>
    <name evidence="2" type="ORF">SPIL2461_LOCUS23009</name>
</gene>
<dbReference type="AlphaFoldDB" id="A0A812YE04"/>
<feature type="compositionally biased region" description="Low complexity" evidence="1">
    <location>
        <begin position="182"/>
        <end position="196"/>
    </location>
</feature>
<sequence>VREMRARAIEAVKPWIQLLGDRRQCPEVRKAMEVLLRETREEYESTLEMKTAKAEVVQELQDRASQQEWMIRQLVDVVEILEDALLCTPSVPVDLELFFADVLAQPVSEELRTRSVSCLRVLSRCGAAARRALNTLGVACGSDSAAEEADVTLEMPDMEGASMPLGSFPLHLGRPETEEAQTSPGSATAAATPTSPLEEDEVLEETEGEADEDAAAEEEPRRGGYVGGTAVASQAVPARTSAEAQGQSEGPGGHDRDPAGTGTAAPTSPLDKVPFGEKGLIVAQSFRKVAVLLSFLEVFGGTISRHSNGKGLCQPMLCWHVGGFPARLAAHALAANSITKRKQLQLAAAWPWERCGQEACRDELRALKKYDSAEAGPCSLGYFTGFFDAEGCLCHLGGARLSLQVKQKFPTVLQCLREFLAENYGCVHLYGYKTHSALSVSRTSICKEVLRAMLSSGLICKAEQAKLAIGLTPQNSLPVRLALGEQVGNQSFGRRLDEDGLERARKIQSAMSRATVLKDQGRLMEADTKLQQVQLMKGKHKLLNALRENEQLRQYIGNIRALQSHTDQPLFSVGKLWAL</sequence>
<comment type="caution">
    <text evidence="2">The sequence shown here is derived from an EMBL/GenBank/DDBJ whole genome shotgun (WGS) entry which is preliminary data.</text>
</comment>
<dbReference type="OrthoDB" id="439016at2759"/>
<feature type="compositionally biased region" description="Acidic residues" evidence="1">
    <location>
        <begin position="197"/>
        <end position="217"/>
    </location>
</feature>
<feature type="non-terminal residue" evidence="2">
    <location>
        <position position="579"/>
    </location>
</feature>